<keyword evidence="1" id="KW-0472">Membrane</keyword>
<sequence length="116" mass="11887">MLQLLGLVILCFSGYLLEQNQLIVGSVLLFVGGFLSKMSGINFLGAGLVMFGASAAYGYHNQFDPLIMGLMGVGAVLFLIGQNHHSRSGVGGGDGGFEFDFFDGGSDGGGDGDGGD</sequence>
<feature type="transmembrane region" description="Helical" evidence="1">
    <location>
        <begin position="66"/>
        <end position="84"/>
    </location>
</feature>
<organism evidence="2 3">
    <name type="scientific">Pelagibaculum spongiae</name>
    <dbReference type="NCBI Taxonomy" id="2080658"/>
    <lineage>
        <taxon>Bacteria</taxon>
        <taxon>Pseudomonadati</taxon>
        <taxon>Pseudomonadota</taxon>
        <taxon>Gammaproteobacteria</taxon>
        <taxon>Oceanospirillales</taxon>
        <taxon>Pelagibaculum</taxon>
    </lineage>
</organism>
<protein>
    <submittedName>
        <fullName evidence="2">Uncharacterized protein</fullName>
    </submittedName>
</protein>
<accession>A0A2V1GT39</accession>
<keyword evidence="1" id="KW-0812">Transmembrane</keyword>
<keyword evidence="1" id="KW-1133">Transmembrane helix</keyword>
<name>A0A2V1GT39_9GAMM</name>
<reference evidence="2 3" key="1">
    <citation type="submission" date="2018-04" db="EMBL/GenBank/DDBJ databases">
        <title>Thalassorhabdus spongiae gen. nov., sp. nov., isolated from a marine sponge in South-West Iceland.</title>
        <authorList>
            <person name="Knobloch S."/>
            <person name="Daussin A."/>
            <person name="Johannsson R."/>
            <person name="Marteinsson V.T."/>
        </authorList>
    </citation>
    <scope>NUCLEOTIDE SEQUENCE [LARGE SCALE GENOMIC DNA]</scope>
    <source>
        <strain evidence="2 3">Hp12</strain>
    </source>
</reference>
<comment type="caution">
    <text evidence="2">The sequence shown here is derived from an EMBL/GenBank/DDBJ whole genome shotgun (WGS) entry which is preliminary data.</text>
</comment>
<keyword evidence="3" id="KW-1185">Reference proteome</keyword>
<dbReference type="EMBL" id="QDDL01000005">
    <property type="protein sequence ID" value="PVZ68184.1"/>
    <property type="molecule type" value="Genomic_DNA"/>
</dbReference>
<evidence type="ECO:0000313" key="3">
    <source>
        <dbReference type="Proteomes" id="UP000244906"/>
    </source>
</evidence>
<dbReference type="RefSeq" id="WP_116687513.1">
    <property type="nucleotide sequence ID" value="NZ_CAWNYD010000005.1"/>
</dbReference>
<dbReference type="Proteomes" id="UP000244906">
    <property type="component" value="Unassembled WGS sequence"/>
</dbReference>
<gene>
    <name evidence="2" type="ORF">DC094_12855</name>
</gene>
<proteinExistence type="predicted"/>
<dbReference type="AlphaFoldDB" id="A0A2V1GT39"/>
<evidence type="ECO:0000313" key="2">
    <source>
        <dbReference type="EMBL" id="PVZ68184.1"/>
    </source>
</evidence>
<feature type="transmembrane region" description="Helical" evidence="1">
    <location>
        <begin position="40"/>
        <end position="59"/>
    </location>
</feature>
<evidence type="ECO:0000256" key="1">
    <source>
        <dbReference type="SAM" id="Phobius"/>
    </source>
</evidence>